<evidence type="ECO:0000313" key="2">
    <source>
        <dbReference type="Proteomes" id="UP000244912"/>
    </source>
</evidence>
<sequence>MRSGRYIVTAAQAVSEHAMGRAEIDGSILTRKGYYATLIG</sequence>
<dbReference type="AlphaFoldDB" id="A0A2R8BYK7"/>
<gene>
    <name evidence="1" type="ORF">PAA8504_03063</name>
</gene>
<evidence type="ECO:0000313" key="1">
    <source>
        <dbReference type="EMBL" id="SPJ25213.1"/>
    </source>
</evidence>
<dbReference type="Proteomes" id="UP000244912">
    <property type="component" value="Unassembled WGS sequence"/>
</dbReference>
<dbReference type="EMBL" id="ONZF01000007">
    <property type="protein sequence ID" value="SPJ25213.1"/>
    <property type="molecule type" value="Genomic_DNA"/>
</dbReference>
<keyword evidence="2" id="KW-1185">Reference proteome</keyword>
<accession>A0A2R8BYK7</accession>
<reference evidence="1 2" key="1">
    <citation type="submission" date="2018-03" db="EMBL/GenBank/DDBJ databases">
        <authorList>
            <person name="Keele B.F."/>
        </authorList>
    </citation>
    <scope>NUCLEOTIDE SEQUENCE [LARGE SCALE GENOMIC DNA]</scope>
    <source>
        <strain evidence="1 2">CECT 8504</strain>
    </source>
</reference>
<organism evidence="1 2">
    <name type="scientific">Palleronia abyssalis</name>
    <dbReference type="NCBI Taxonomy" id="1501240"/>
    <lineage>
        <taxon>Bacteria</taxon>
        <taxon>Pseudomonadati</taxon>
        <taxon>Pseudomonadota</taxon>
        <taxon>Alphaproteobacteria</taxon>
        <taxon>Rhodobacterales</taxon>
        <taxon>Roseobacteraceae</taxon>
        <taxon>Palleronia</taxon>
    </lineage>
</organism>
<protein>
    <submittedName>
        <fullName evidence="1">Uncharacterized protein</fullName>
    </submittedName>
</protein>
<proteinExistence type="predicted"/>
<name>A0A2R8BYK7_9RHOB</name>